<proteinExistence type="predicted"/>
<dbReference type="RefSeq" id="WP_377870029.1">
    <property type="nucleotide sequence ID" value="NZ_JBHMAY010000017.1"/>
</dbReference>
<feature type="transmembrane region" description="Helical" evidence="1">
    <location>
        <begin position="174"/>
        <end position="193"/>
    </location>
</feature>
<keyword evidence="1" id="KW-0472">Membrane</keyword>
<evidence type="ECO:0000313" key="3">
    <source>
        <dbReference type="Proteomes" id="UP001595764"/>
    </source>
</evidence>
<evidence type="ECO:0000256" key="1">
    <source>
        <dbReference type="SAM" id="Phobius"/>
    </source>
</evidence>
<gene>
    <name evidence="2" type="ORF">ACFORO_12260</name>
</gene>
<protein>
    <submittedName>
        <fullName evidence="2">Uncharacterized protein</fullName>
    </submittedName>
</protein>
<keyword evidence="3" id="KW-1185">Reference proteome</keyword>
<comment type="caution">
    <text evidence="2">The sequence shown here is derived from an EMBL/GenBank/DDBJ whole genome shotgun (WGS) entry which is preliminary data.</text>
</comment>
<accession>A0ABV7QFZ8</accession>
<sequence length="194" mass="21097">MITTEQFLTHLTETQRSTLELLLARDEGCEVSRGEFAELPELLDLEHVGLLGYDVHGGEYLTAKGRALVVNLAHADAARENTGRATARHALADGAESTLPGLGVVVVHRLMAQHELTEVIPAVSPQGFVDSMTEALEEHTADLLDLVTAINAAQRSWPRRVIRWFARNLTGTRVTVMAGTVGVLVGTGIGWWVR</sequence>
<keyword evidence="1" id="KW-0812">Transmembrane</keyword>
<dbReference type="Proteomes" id="UP001595764">
    <property type="component" value="Unassembled WGS sequence"/>
</dbReference>
<name>A0ABV7QFZ8_9PSEU</name>
<dbReference type="EMBL" id="JBHRWI010000016">
    <property type="protein sequence ID" value="MFC3510940.1"/>
    <property type="molecule type" value="Genomic_DNA"/>
</dbReference>
<keyword evidence="1" id="KW-1133">Transmembrane helix</keyword>
<organism evidence="2 3">
    <name type="scientific">Amycolatopsis halotolerans</name>
    <dbReference type="NCBI Taxonomy" id="330083"/>
    <lineage>
        <taxon>Bacteria</taxon>
        <taxon>Bacillati</taxon>
        <taxon>Actinomycetota</taxon>
        <taxon>Actinomycetes</taxon>
        <taxon>Pseudonocardiales</taxon>
        <taxon>Pseudonocardiaceae</taxon>
        <taxon>Amycolatopsis</taxon>
    </lineage>
</organism>
<evidence type="ECO:0000313" key="2">
    <source>
        <dbReference type="EMBL" id="MFC3510940.1"/>
    </source>
</evidence>
<reference evidence="3" key="1">
    <citation type="journal article" date="2019" name="Int. J. Syst. Evol. Microbiol.">
        <title>The Global Catalogue of Microorganisms (GCM) 10K type strain sequencing project: providing services to taxonomists for standard genome sequencing and annotation.</title>
        <authorList>
            <consortium name="The Broad Institute Genomics Platform"/>
            <consortium name="The Broad Institute Genome Sequencing Center for Infectious Disease"/>
            <person name="Wu L."/>
            <person name="Ma J."/>
        </authorList>
    </citation>
    <scope>NUCLEOTIDE SEQUENCE [LARGE SCALE GENOMIC DNA]</scope>
    <source>
        <strain evidence="3">CGMCC 4.7682</strain>
    </source>
</reference>